<dbReference type="KEGG" id="smao:CAG99_02345"/>
<dbReference type="Proteomes" id="UP000194218">
    <property type="component" value="Chromosome"/>
</dbReference>
<dbReference type="PANTHER" id="PTHR11699">
    <property type="entry name" value="ALDEHYDE DEHYDROGENASE-RELATED"/>
    <property type="match status" value="1"/>
</dbReference>
<dbReference type="GO" id="GO:0016620">
    <property type="term" value="F:oxidoreductase activity, acting on the aldehyde or oxo group of donors, NAD or NADP as acceptor"/>
    <property type="evidence" value="ECO:0007669"/>
    <property type="project" value="InterPro"/>
</dbReference>
<accession>A0A1W7CSY4</accession>
<evidence type="ECO:0000313" key="5">
    <source>
        <dbReference type="Proteomes" id="UP000194218"/>
    </source>
</evidence>
<dbReference type="InterPro" id="IPR016162">
    <property type="entry name" value="Ald_DH_N"/>
</dbReference>
<dbReference type="SUPFAM" id="SSF53720">
    <property type="entry name" value="ALDH-like"/>
    <property type="match status" value="1"/>
</dbReference>
<evidence type="ECO:0000256" key="1">
    <source>
        <dbReference type="ARBA" id="ARBA00023002"/>
    </source>
</evidence>
<evidence type="ECO:0000259" key="3">
    <source>
        <dbReference type="Pfam" id="PF00171"/>
    </source>
</evidence>
<evidence type="ECO:0000256" key="2">
    <source>
        <dbReference type="SAM" id="MobiDB-lite"/>
    </source>
</evidence>
<feature type="region of interest" description="Disordered" evidence="2">
    <location>
        <begin position="19"/>
        <end position="69"/>
    </location>
</feature>
<proteinExistence type="predicted"/>
<keyword evidence="1" id="KW-0560">Oxidoreductase</keyword>
<evidence type="ECO:0000313" key="4">
    <source>
        <dbReference type="EMBL" id="ARQ67826.1"/>
    </source>
</evidence>
<feature type="compositionally biased region" description="Low complexity" evidence="2">
    <location>
        <begin position="35"/>
        <end position="59"/>
    </location>
</feature>
<reference evidence="4 5" key="1">
    <citation type="submission" date="2017-05" db="EMBL/GenBank/DDBJ databases">
        <title>Complete genome sequence of Streptomyces sp. SCSIO 03032 revealed the diverse biosynthetic pathways for its bioactive secondary metabolites.</title>
        <authorList>
            <person name="Ma L."/>
            <person name="Zhu Y."/>
            <person name="Zhang W."/>
            <person name="Zhang G."/>
            <person name="Tian X."/>
            <person name="Zhang S."/>
            <person name="Zhang C."/>
        </authorList>
    </citation>
    <scope>NUCLEOTIDE SEQUENCE [LARGE SCALE GENOMIC DNA]</scope>
    <source>
        <strain evidence="4 5">SCSIO 03032</strain>
    </source>
</reference>
<keyword evidence="5" id="KW-1185">Reference proteome</keyword>
<gene>
    <name evidence="4" type="ORF">CAG99_02345</name>
</gene>
<dbReference type="EMBL" id="CP021121">
    <property type="protein sequence ID" value="ARQ67826.1"/>
    <property type="molecule type" value="Genomic_DNA"/>
</dbReference>
<dbReference type="AlphaFoldDB" id="A0A1W7CSY4"/>
<organism evidence="4 5">
    <name type="scientific">Streptomyces marincola</name>
    <dbReference type="NCBI Taxonomy" id="2878388"/>
    <lineage>
        <taxon>Bacteria</taxon>
        <taxon>Bacillati</taxon>
        <taxon>Actinomycetota</taxon>
        <taxon>Actinomycetes</taxon>
        <taxon>Kitasatosporales</taxon>
        <taxon>Streptomycetaceae</taxon>
        <taxon>Streptomyces</taxon>
    </lineage>
</organism>
<dbReference type="InterPro" id="IPR015590">
    <property type="entry name" value="Aldehyde_DH_dom"/>
</dbReference>
<dbReference type="InterPro" id="IPR016161">
    <property type="entry name" value="Ald_DH/histidinol_DH"/>
</dbReference>
<dbReference type="Gene3D" id="3.40.605.10">
    <property type="entry name" value="Aldehyde Dehydrogenase, Chain A, domain 1"/>
    <property type="match status" value="1"/>
</dbReference>
<dbReference type="Pfam" id="PF00171">
    <property type="entry name" value="Aldedh"/>
    <property type="match status" value="1"/>
</dbReference>
<dbReference type="InterPro" id="IPR016163">
    <property type="entry name" value="Ald_DH_C"/>
</dbReference>
<sequence length="535" mass="54275">MPCPCTRCTARRVPAFGLPRLPGRGPQPLPFRPYPATAPGGRATARPTTPTGPTAPTAPHNRVMPPTTNDRPSMHQYIGGALATGTAARTAAVVDPSTGENVHTVAPAGPEETDAAVAAATAALGDWSRAGPAERTRVLARAGALLGERAEVFARAEARQTGMPVRLARAGDVPAAVAAALGAAAARPPGRGEEERHEPAGVVAVLVPRTRPLRAAADSVFAALAAGCAVVLKPAVAAPLTAVMLARLLTEAGLPAGGLNVVTGTGPVAGAHLVRHPGVAQVSFTGSPAGAREVAAGAGGRKRLTLDSGRRGPFVVHRDADLAVAVPGVVAAALLHGGQDAAAGARAVVHRSLVADFVDGAAERFAAVRVGPPQDEGTQLGPLASFSRRHRVAALVERARRYADVVTGGCAPGRSLAAGAYYRPTLVTGAGADSEIVRAAVPGPVLAVLPFDTDEEAVRLANAVPEATAASVWTRDLGRARRAAGELRADRVGVNVHPYDAGPVAPVTFTRVKQVRYGDGGDGHAADPGRLFFAT</sequence>
<dbReference type="Gene3D" id="3.40.309.10">
    <property type="entry name" value="Aldehyde Dehydrogenase, Chain A, domain 2"/>
    <property type="match status" value="1"/>
</dbReference>
<protein>
    <recommendedName>
        <fullName evidence="3">Aldehyde dehydrogenase domain-containing protein</fullName>
    </recommendedName>
</protein>
<feature type="domain" description="Aldehyde dehydrogenase" evidence="3">
    <location>
        <begin position="89"/>
        <end position="518"/>
    </location>
</feature>
<name>A0A1W7CSY4_9ACTN</name>